<feature type="region of interest" description="Disordered" evidence="1">
    <location>
        <begin position="1"/>
        <end position="27"/>
    </location>
</feature>
<name>A0A2K2CYJ1_BRADI</name>
<organism evidence="2">
    <name type="scientific">Brachypodium distachyon</name>
    <name type="common">Purple false brome</name>
    <name type="synonym">Trachynia distachya</name>
    <dbReference type="NCBI Taxonomy" id="15368"/>
    <lineage>
        <taxon>Eukaryota</taxon>
        <taxon>Viridiplantae</taxon>
        <taxon>Streptophyta</taxon>
        <taxon>Embryophyta</taxon>
        <taxon>Tracheophyta</taxon>
        <taxon>Spermatophyta</taxon>
        <taxon>Magnoliopsida</taxon>
        <taxon>Liliopsida</taxon>
        <taxon>Poales</taxon>
        <taxon>Poaceae</taxon>
        <taxon>BOP clade</taxon>
        <taxon>Pooideae</taxon>
        <taxon>Stipodae</taxon>
        <taxon>Brachypodieae</taxon>
        <taxon>Brachypodium</taxon>
    </lineage>
</organism>
<evidence type="ECO:0000313" key="2">
    <source>
        <dbReference type="EMBL" id="PNT67094.1"/>
    </source>
</evidence>
<dbReference type="AlphaFoldDB" id="A0A2K2CYJ1"/>
<keyword evidence="4" id="KW-1185">Reference proteome</keyword>
<gene>
    <name evidence="2" type="ORF">BRADI_3g20793v3</name>
</gene>
<dbReference type="Gramene" id="PNT67094">
    <property type="protein sequence ID" value="PNT67094"/>
    <property type="gene ID" value="BRADI_3g20793v3"/>
</dbReference>
<dbReference type="EnsemblPlants" id="PNT67094">
    <property type="protein sequence ID" value="PNT67094"/>
    <property type="gene ID" value="BRADI_3g20793v3"/>
</dbReference>
<accession>A0A2K2CYJ1</accession>
<dbReference type="Proteomes" id="UP000008810">
    <property type="component" value="Chromosome 3"/>
</dbReference>
<proteinExistence type="predicted"/>
<dbReference type="InParanoid" id="A0A2K2CYJ1"/>
<sequence>MNHAEAPSSFYAYPHKSRGNERGCGSVSLEDNRRTARPWIGLLCVYGRRDLLAALDRRDPLASCEFCTKGAPFFG</sequence>
<protein>
    <submittedName>
        <fullName evidence="2 3">Uncharacterized protein</fullName>
    </submittedName>
</protein>
<evidence type="ECO:0000256" key="1">
    <source>
        <dbReference type="SAM" id="MobiDB-lite"/>
    </source>
</evidence>
<evidence type="ECO:0000313" key="4">
    <source>
        <dbReference type="Proteomes" id="UP000008810"/>
    </source>
</evidence>
<dbReference type="EMBL" id="CM000882">
    <property type="protein sequence ID" value="PNT67094.1"/>
    <property type="molecule type" value="Genomic_DNA"/>
</dbReference>
<evidence type="ECO:0000313" key="3">
    <source>
        <dbReference type="EnsemblPlants" id="PNT67094"/>
    </source>
</evidence>
<reference evidence="2" key="2">
    <citation type="submission" date="2017-06" db="EMBL/GenBank/DDBJ databases">
        <title>WGS assembly of Brachypodium distachyon.</title>
        <authorList>
            <consortium name="The International Brachypodium Initiative"/>
            <person name="Lucas S."/>
            <person name="Harmon-Smith M."/>
            <person name="Lail K."/>
            <person name="Tice H."/>
            <person name="Grimwood J."/>
            <person name="Bruce D."/>
            <person name="Barry K."/>
            <person name="Shu S."/>
            <person name="Lindquist E."/>
            <person name="Wang M."/>
            <person name="Pitluck S."/>
            <person name="Vogel J.P."/>
            <person name="Garvin D.F."/>
            <person name="Mockler T.C."/>
            <person name="Schmutz J."/>
            <person name="Rokhsar D."/>
            <person name="Bevan M.W."/>
        </authorList>
    </citation>
    <scope>NUCLEOTIDE SEQUENCE</scope>
    <source>
        <strain evidence="2">Bd21</strain>
    </source>
</reference>
<reference evidence="3" key="3">
    <citation type="submission" date="2018-08" db="UniProtKB">
        <authorList>
            <consortium name="EnsemblPlants"/>
        </authorList>
    </citation>
    <scope>IDENTIFICATION</scope>
    <source>
        <strain evidence="3">cv. Bd21</strain>
    </source>
</reference>
<reference evidence="2 3" key="1">
    <citation type="journal article" date="2010" name="Nature">
        <title>Genome sequencing and analysis of the model grass Brachypodium distachyon.</title>
        <authorList>
            <consortium name="International Brachypodium Initiative"/>
        </authorList>
    </citation>
    <scope>NUCLEOTIDE SEQUENCE [LARGE SCALE GENOMIC DNA]</scope>
    <source>
        <strain evidence="2 3">Bd21</strain>
    </source>
</reference>